<dbReference type="AlphaFoldDB" id="A0A8J3YHN1"/>
<name>A0A8J3YHN1_9ACTN</name>
<organism evidence="1 2">
    <name type="scientific">Virgisporangium aliadipatigenens</name>
    <dbReference type="NCBI Taxonomy" id="741659"/>
    <lineage>
        <taxon>Bacteria</taxon>
        <taxon>Bacillati</taxon>
        <taxon>Actinomycetota</taxon>
        <taxon>Actinomycetes</taxon>
        <taxon>Micromonosporales</taxon>
        <taxon>Micromonosporaceae</taxon>
        <taxon>Virgisporangium</taxon>
    </lineage>
</organism>
<accession>A0A8J3YHN1</accession>
<reference evidence="1" key="1">
    <citation type="submission" date="2021-01" db="EMBL/GenBank/DDBJ databases">
        <title>Whole genome shotgun sequence of Virgisporangium aliadipatigenens NBRC 105644.</title>
        <authorList>
            <person name="Komaki H."/>
            <person name="Tamura T."/>
        </authorList>
    </citation>
    <scope>NUCLEOTIDE SEQUENCE</scope>
    <source>
        <strain evidence="1">NBRC 105644</strain>
    </source>
</reference>
<evidence type="ECO:0000313" key="1">
    <source>
        <dbReference type="EMBL" id="GIJ44106.1"/>
    </source>
</evidence>
<keyword evidence="2" id="KW-1185">Reference proteome</keyword>
<dbReference type="RefSeq" id="WP_203897683.1">
    <property type="nucleotide sequence ID" value="NZ_BOPF01000003.1"/>
</dbReference>
<sequence>MRLDACHWLLLRLAGIAPDELITQCRTWLGEGRMLDLGQAVAHAVCGHRLRVTESDVSLLVELLAADGTDASALTIVGVTDLDPLPNHAFAPNRERTADRLPAAADVRSPDRPAVTDARERLDRVDRAAIDAAAVNPFVRAVWRTWRCASGTATWPPPRRVVICEVDSGGNLAQTAATIGDEMAAAGEPTPQVEVYPSGLYGSGLPSYQRLARAHAALLWRREPPRRLRLARSPDPADPPAGMDSVRFEDLMVGEITQLIGYLKRAAPVLQTPARGPDLYDPAAPEQVPLNYRTDGFWVWTDAIAYYLEYHRRLPERDLIQHVRRQGFVTPVVDAVTMADAVATVPVSALTGPVWLAD</sequence>
<dbReference type="EMBL" id="BOPF01000003">
    <property type="protein sequence ID" value="GIJ44106.1"/>
    <property type="molecule type" value="Genomic_DNA"/>
</dbReference>
<protein>
    <submittedName>
        <fullName evidence="1">Uncharacterized protein</fullName>
    </submittedName>
</protein>
<dbReference type="Proteomes" id="UP000619260">
    <property type="component" value="Unassembled WGS sequence"/>
</dbReference>
<comment type="caution">
    <text evidence="1">The sequence shown here is derived from an EMBL/GenBank/DDBJ whole genome shotgun (WGS) entry which is preliminary data.</text>
</comment>
<proteinExistence type="predicted"/>
<gene>
    <name evidence="1" type="ORF">Val02_09920</name>
</gene>
<evidence type="ECO:0000313" key="2">
    <source>
        <dbReference type="Proteomes" id="UP000619260"/>
    </source>
</evidence>